<dbReference type="InterPro" id="IPR021416">
    <property type="entry name" value="DUF3048_N"/>
</dbReference>
<keyword evidence="1" id="KW-0732">Signal</keyword>
<dbReference type="OrthoDB" id="9779102at2"/>
<evidence type="ECO:0000259" key="3">
    <source>
        <dbReference type="Pfam" id="PF17479"/>
    </source>
</evidence>
<dbReference type="EMBL" id="RKHO01000001">
    <property type="protein sequence ID" value="ROR91989.1"/>
    <property type="molecule type" value="Genomic_DNA"/>
</dbReference>
<dbReference type="SUPFAM" id="SSF159774">
    <property type="entry name" value="YerB-like"/>
    <property type="match status" value="1"/>
</dbReference>
<dbReference type="InterPro" id="IPR023158">
    <property type="entry name" value="YerB-like_sf"/>
</dbReference>
<sequence length="352" mass="37164">MLLPMTPPGRPSAAVPRRRASLLAGLLAAGLVGLTACSAAPDAEKEPASQPVSGGTELAALWPLTGRPVTERTPDHPVVVAKVDNTRASAPQVGLAQADLITEELVEGGMTRLAVMFYEDVPAVVGPVRSMRATDIGIVKPTLGIVAASGAAPSTLKRVRDAGIVAFDDLTGTGYYRDAARTKPYDLMVRLPALVASLSEDPVVPPSYLPWGSEADFPGGTRARSLDAVFSDEHTTSWRFARGKYVNDNSFAAQGQRFDPDTLLVLRVRQRDAGYLDPAGNRVPETVFAGSGEAMLLHGGELVRGTWTKRRPGGPLRLQTETGPLSVPAGRTWIELVPTDEDGGRVSVGQSG</sequence>
<accession>A0A3N2CWX1</accession>
<feature type="chain" id="PRO_5018324881" description="DUF3048 family protein" evidence="1">
    <location>
        <begin position="40"/>
        <end position="352"/>
    </location>
</feature>
<gene>
    <name evidence="4" type="ORF">EDD33_2870</name>
</gene>
<evidence type="ECO:0000259" key="2">
    <source>
        <dbReference type="Pfam" id="PF11258"/>
    </source>
</evidence>
<evidence type="ECO:0000256" key="1">
    <source>
        <dbReference type="SAM" id="SignalP"/>
    </source>
</evidence>
<evidence type="ECO:0000313" key="4">
    <source>
        <dbReference type="EMBL" id="ROR91989.1"/>
    </source>
</evidence>
<dbReference type="Pfam" id="PF11258">
    <property type="entry name" value="DUF3048"/>
    <property type="match status" value="1"/>
</dbReference>
<feature type="signal peptide" evidence="1">
    <location>
        <begin position="1"/>
        <end position="39"/>
    </location>
</feature>
<feature type="domain" description="DUF3048" evidence="2">
    <location>
        <begin position="64"/>
        <end position="200"/>
    </location>
</feature>
<evidence type="ECO:0000313" key="5">
    <source>
        <dbReference type="Proteomes" id="UP000281738"/>
    </source>
</evidence>
<dbReference type="Gene3D" id="3.50.90.10">
    <property type="entry name" value="YerB-like"/>
    <property type="match status" value="1"/>
</dbReference>
<keyword evidence="5" id="KW-1185">Reference proteome</keyword>
<organism evidence="4 5">
    <name type="scientific">Nocardioides aurantiacus</name>
    <dbReference type="NCBI Taxonomy" id="86796"/>
    <lineage>
        <taxon>Bacteria</taxon>
        <taxon>Bacillati</taxon>
        <taxon>Actinomycetota</taxon>
        <taxon>Actinomycetes</taxon>
        <taxon>Propionibacteriales</taxon>
        <taxon>Nocardioidaceae</taxon>
        <taxon>Nocardioides</taxon>
    </lineage>
</organism>
<dbReference type="AlphaFoldDB" id="A0A3N2CWX1"/>
<feature type="domain" description="DUF3048" evidence="3">
    <location>
        <begin position="234"/>
        <end position="334"/>
    </location>
</feature>
<reference evidence="4 5" key="1">
    <citation type="submission" date="2018-11" db="EMBL/GenBank/DDBJ databases">
        <title>Sequencing the genomes of 1000 actinobacteria strains.</title>
        <authorList>
            <person name="Klenk H.-P."/>
        </authorList>
    </citation>
    <scope>NUCLEOTIDE SEQUENCE [LARGE SCALE GENOMIC DNA]</scope>
    <source>
        <strain evidence="4 5">DSM 12652</strain>
    </source>
</reference>
<dbReference type="Pfam" id="PF17479">
    <property type="entry name" value="DUF3048_C"/>
    <property type="match status" value="1"/>
</dbReference>
<comment type="caution">
    <text evidence="4">The sequence shown here is derived from an EMBL/GenBank/DDBJ whole genome shotgun (WGS) entry which is preliminary data.</text>
</comment>
<dbReference type="InterPro" id="IPR035328">
    <property type="entry name" value="DUF3048_C"/>
</dbReference>
<protein>
    <recommendedName>
        <fullName evidence="6">DUF3048 family protein</fullName>
    </recommendedName>
</protein>
<name>A0A3N2CWX1_9ACTN</name>
<evidence type="ECO:0008006" key="6">
    <source>
        <dbReference type="Google" id="ProtNLM"/>
    </source>
</evidence>
<dbReference type="Proteomes" id="UP000281738">
    <property type="component" value="Unassembled WGS sequence"/>
</dbReference>
<proteinExistence type="predicted"/>